<evidence type="ECO:0008006" key="4">
    <source>
        <dbReference type="Google" id="ProtNLM"/>
    </source>
</evidence>
<feature type="transmembrane region" description="Helical" evidence="1">
    <location>
        <begin position="47"/>
        <end position="65"/>
    </location>
</feature>
<evidence type="ECO:0000313" key="3">
    <source>
        <dbReference type="Proteomes" id="UP000322025"/>
    </source>
</evidence>
<evidence type="ECO:0000256" key="1">
    <source>
        <dbReference type="SAM" id="Phobius"/>
    </source>
</evidence>
<gene>
    <name evidence="2" type="ORF">FNY66_12645</name>
</gene>
<evidence type="ECO:0000313" key="2">
    <source>
        <dbReference type="EMBL" id="KAA8500575.1"/>
    </source>
</evidence>
<keyword evidence="1" id="KW-0812">Transmembrane</keyword>
<dbReference type="OrthoDB" id="10004039at2"/>
<accession>A0A5M9I082</accession>
<protein>
    <recommendedName>
        <fullName evidence="4">DUF1648 domain-containing protein</fullName>
    </recommendedName>
</protein>
<sequence length="111" mass="12571">MDKIKRIINYVSWGIIGITGLIFVVNWKNIPASVITHIGFVSVSYGSKYTLIIIFVIEIIANLVFTLGYDIPYIKEVRKTRQPSFLVDGLSIVIQSFAVLMMSAFILQTVW</sequence>
<name>A0A5M9I082_9FIRM</name>
<keyword evidence="1" id="KW-1133">Transmembrane helix</keyword>
<feature type="transmembrane region" description="Helical" evidence="1">
    <location>
        <begin position="7"/>
        <end position="27"/>
    </location>
</feature>
<feature type="transmembrane region" description="Helical" evidence="1">
    <location>
        <begin position="85"/>
        <end position="107"/>
    </location>
</feature>
<dbReference type="Proteomes" id="UP000322025">
    <property type="component" value="Unassembled WGS sequence"/>
</dbReference>
<comment type="caution">
    <text evidence="2">The sequence shown here is derived from an EMBL/GenBank/DDBJ whole genome shotgun (WGS) entry which is preliminary data.</text>
</comment>
<keyword evidence="3" id="KW-1185">Reference proteome</keyword>
<dbReference type="AlphaFoldDB" id="A0A5M9I082"/>
<reference evidence="2" key="1">
    <citation type="submission" date="2019-07" db="EMBL/GenBank/DDBJ databases">
        <authorList>
            <person name="Wongkuna S."/>
            <person name="Scaria J."/>
        </authorList>
    </citation>
    <scope>NUCLEOTIDE SEQUENCE [LARGE SCALE GENOMIC DNA]</scope>
    <source>
        <strain evidence="2">SW178</strain>
    </source>
</reference>
<dbReference type="EMBL" id="VMSO01000021">
    <property type="protein sequence ID" value="KAA8500575.1"/>
    <property type="molecule type" value="Genomic_DNA"/>
</dbReference>
<proteinExistence type="predicted"/>
<keyword evidence="1" id="KW-0472">Membrane</keyword>
<dbReference type="RefSeq" id="WP_087152596.1">
    <property type="nucleotide sequence ID" value="NZ_VMSO01000021.1"/>
</dbReference>
<organism evidence="2 3">
    <name type="scientific">Mediterraneibacter catenae</name>
    <dbReference type="NCBI Taxonomy" id="2594882"/>
    <lineage>
        <taxon>Bacteria</taxon>
        <taxon>Bacillati</taxon>
        <taxon>Bacillota</taxon>
        <taxon>Clostridia</taxon>
        <taxon>Lachnospirales</taxon>
        <taxon>Lachnospiraceae</taxon>
        <taxon>Mediterraneibacter</taxon>
    </lineage>
</organism>